<gene>
    <name evidence="4" type="ORF">TTHERM_00557790</name>
</gene>
<dbReference type="OrthoDB" id="1933717at2759"/>
<reference evidence="5" key="1">
    <citation type="journal article" date="2006" name="PLoS Biol.">
        <title>Macronuclear genome sequence of the ciliate Tetrahymena thermophila, a model eukaryote.</title>
        <authorList>
            <person name="Eisen J.A."/>
            <person name="Coyne R.S."/>
            <person name="Wu M."/>
            <person name="Wu D."/>
            <person name="Thiagarajan M."/>
            <person name="Wortman J.R."/>
            <person name="Badger J.H."/>
            <person name="Ren Q."/>
            <person name="Amedeo P."/>
            <person name="Jones K.M."/>
            <person name="Tallon L.J."/>
            <person name="Delcher A.L."/>
            <person name="Salzberg S.L."/>
            <person name="Silva J.C."/>
            <person name="Haas B.J."/>
            <person name="Majoros W.H."/>
            <person name="Farzad M."/>
            <person name="Carlton J.M."/>
            <person name="Smith R.K. Jr."/>
            <person name="Garg J."/>
            <person name="Pearlman R.E."/>
            <person name="Karrer K.M."/>
            <person name="Sun L."/>
            <person name="Manning G."/>
            <person name="Elde N.C."/>
            <person name="Turkewitz A.P."/>
            <person name="Asai D.J."/>
            <person name="Wilkes D.E."/>
            <person name="Wang Y."/>
            <person name="Cai H."/>
            <person name="Collins K."/>
            <person name="Stewart B.A."/>
            <person name="Lee S.R."/>
            <person name="Wilamowska K."/>
            <person name="Weinberg Z."/>
            <person name="Ruzzo W.L."/>
            <person name="Wloga D."/>
            <person name="Gaertig J."/>
            <person name="Frankel J."/>
            <person name="Tsao C.-C."/>
            <person name="Gorovsky M.A."/>
            <person name="Keeling P.J."/>
            <person name="Waller R.F."/>
            <person name="Patron N.J."/>
            <person name="Cherry J.M."/>
            <person name="Stover N.A."/>
            <person name="Krieger C.J."/>
            <person name="del Toro C."/>
            <person name="Ryder H.F."/>
            <person name="Williamson S.C."/>
            <person name="Barbeau R.A."/>
            <person name="Hamilton E.P."/>
            <person name="Orias E."/>
        </authorList>
    </citation>
    <scope>NUCLEOTIDE SEQUENCE [LARGE SCALE GENOMIC DNA]</scope>
    <source>
        <strain evidence="5">SB210</strain>
    </source>
</reference>
<keyword evidence="2" id="KW-0521">NADP</keyword>
<dbReference type="STRING" id="312017.I7MGW2"/>
<dbReference type="InterPro" id="IPR036291">
    <property type="entry name" value="NAD(P)-bd_dom_sf"/>
</dbReference>
<comment type="similarity">
    <text evidence="1">Belongs to the short-chain dehydrogenases/reductases (SDR) family.</text>
</comment>
<dbReference type="AlphaFoldDB" id="I7MGW2"/>
<evidence type="ECO:0000256" key="1">
    <source>
        <dbReference type="ARBA" id="ARBA00006484"/>
    </source>
</evidence>
<protein>
    <submittedName>
        <fullName evidence="4">Oxidoreductase, short chain dehydrogenase/reductase family protein</fullName>
    </submittedName>
</protein>
<dbReference type="GeneID" id="7831548"/>
<dbReference type="PRINTS" id="PR00081">
    <property type="entry name" value="GDHRDH"/>
</dbReference>
<dbReference type="SUPFAM" id="SSF51735">
    <property type="entry name" value="NAD(P)-binding Rossmann-fold domains"/>
    <property type="match status" value="1"/>
</dbReference>
<dbReference type="InterPro" id="IPR002347">
    <property type="entry name" value="SDR_fam"/>
</dbReference>
<evidence type="ECO:0000256" key="2">
    <source>
        <dbReference type="ARBA" id="ARBA00022857"/>
    </source>
</evidence>
<dbReference type="GO" id="GO:0016491">
    <property type="term" value="F:oxidoreductase activity"/>
    <property type="evidence" value="ECO:0007669"/>
    <property type="project" value="UniProtKB-KW"/>
</dbReference>
<dbReference type="PANTHER" id="PTHR43963:SF6">
    <property type="entry name" value="CHAIN DEHYDROGENASE FAMILY PROTEIN, PUTATIVE (AFU_ORTHOLOGUE AFUA_3G15350)-RELATED"/>
    <property type="match status" value="1"/>
</dbReference>
<dbReference type="KEGG" id="tet:TTHERM_00557790"/>
<dbReference type="RefSeq" id="XP_001022343.1">
    <property type="nucleotide sequence ID" value="XM_001022343.2"/>
</dbReference>
<sequence length="283" mass="32089">MSQLKRIVLVTGSNKGLGYGLVEDLLSKHSQKFSVIMTARDEQRGSQSYQKIKEKFPNEQVDFHLLDVEDQSSRQNILKYVQSKYGKLDVLVNNAAYMLPQDLLTKTKTYQPTVETAKKTLNINLFGAIELTESLLPLVAEDGKVVQVSAQVGQFQFQPQQTQQKLTTLETKATVYGLAQDFIQHCQNPPDAQNLRWSNSAYQVSKCLLNAYIRNVAKSILKKNQSMYAVHPGWVKTDMGTQRAPRTVEQGNDTSLFLISQVPFGQDDQFNLKLITDRKVIQW</sequence>
<evidence type="ECO:0000313" key="4">
    <source>
        <dbReference type="EMBL" id="EAS02098.1"/>
    </source>
</evidence>
<dbReference type="Pfam" id="PF00106">
    <property type="entry name" value="adh_short"/>
    <property type="match status" value="1"/>
</dbReference>
<dbReference type="Proteomes" id="UP000009168">
    <property type="component" value="Unassembled WGS sequence"/>
</dbReference>
<dbReference type="eggNOG" id="KOG1208">
    <property type="taxonomic scope" value="Eukaryota"/>
</dbReference>
<dbReference type="InParanoid" id="I7MGW2"/>
<dbReference type="Gene3D" id="3.40.50.720">
    <property type="entry name" value="NAD(P)-binding Rossmann-like Domain"/>
    <property type="match status" value="1"/>
</dbReference>
<evidence type="ECO:0000313" key="5">
    <source>
        <dbReference type="Proteomes" id="UP000009168"/>
    </source>
</evidence>
<accession>I7MGW2</accession>
<keyword evidence="5" id="KW-1185">Reference proteome</keyword>
<dbReference type="PANTHER" id="PTHR43963">
    <property type="entry name" value="CARBONYL REDUCTASE 1-RELATED"/>
    <property type="match status" value="1"/>
</dbReference>
<dbReference type="EMBL" id="GG662547">
    <property type="protein sequence ID" value="EAS02098.1"/>
    <property type="molecule type" value="Genomic_DNA"/>
</dbReference>
<keyword evidence="3" id="KW-0560">Oxidoreductase</keyword>
<dbReference type="OMA" id="KAFDIMN"/>
<organism evidence="4 5">
    <name type="scientific">Tetrahymena thermophila (strain SB210)</name>
    <dbReference type="NCBI Taxonomy" id="312017"/>
    <lineage>
        <taxon>Eukaryota</taxon>
        <taxon>Sar</taxon>
        <taxon>Alveolata</taxon>
        <taxon>Ciliophora</taxon>
        <taxon>Intramacronucleata</taxon>
        <taxon>Oligohymenophorea</taxon>
        <taxon>Hymenostomatida</taxon>
        <taxon>Tetrahymenina</taxon>
        <taxon>Tetrahymenidae</taxon>
        <taxon>Tetrahymena</taxon>
    </lineage>
</organism>
<name>I7MGW2_TETTS</name>
<evidence type="ECO:0000256" key="3">
    <source>
        <dbReference type="ARBA" id="ARBA00023002"/>
    </source>
</evidence>
<proteinExistence type="inferred from homology"/>
<dbReference type="HOGENOM" id="CLU_010194_9_0_1"/>